<sequence length="199" mass="21061">MRIIAGIRKGRQLTAPAGTTTRPTADRVRQALFDMLVHAPWGGAGLLSEACVLDAFAGTGALALEALSRGAASACFFETDRPALAALRKNIADCNWQERCTVLTKDVTSPTKARKPCSLLFIDPPYRQGLPASALAALSKGGWIAPGAIAVIETADNEPLPLTDPAHPAPQSEPEQVTFNGTLLAERKHGAARLSVWQL</sequence>
<accession>A0ABT3QED8</accession>
<keyword evidence="2 3" id="KW-0808">Transferase</keyword>
<comment type="caution">
    <text evidence="3">The sequence shown here is derived from an EMBL/GenBank/DDBJ whole genome shotgun (WGS) entry which is preliminary data.</text>
</comment>
<keyword evidence="1 3" id="KW-0489">Methyltransferase</keyword>
<dbReference type="InterPro" id="IPR029063">
    <property type="entry name" value="SAM-dependent_MTases_sf"/>
</dbReference>
<keyword evidence="4" id="KW-1185">Reference proteome</keyword>
<reference evidence="3 4" key="1">
    <citation type="submission" date="2022-11" db="EMBL/GenBank/DDBJ databases">
        <title>Genome sequencing of Acetobacter type strain.</title>
        <authorList>
            <person name="Heo J."/>
            <person name="Lee D."/>
            <person name="Han B.-H."/>
            <person name="Hong S.-B."/>
            <person name="Kwon S.-W."/>
        </authorList>
    </citation>
    <scope>NUCLEOTIDE SEQUENCE [LARGE SCALE GENOMIC DNA]</scope>
    <source>
        <strain evidence="3 4">KACC 21253</strain>
    </source>
</reference>
<evidence type="ECO:0000313" key="4">
    <source>
        <dbReference type="Proteomes" id="UP001301152"/>
    </source>
</evidence>
<gene>
    <name evidence="3" type="primary">rsmD</name>
    <name evidence="3" type="ORF">OQ497_06765</name>
</gene>
<dbReference type="CDD" id="cd02440">
    <property type="entry name" value="AdoMet_MTases"/>
    <property type="match status" value="1"/>
</dbReference>
<evidence type="ECO:0000256" key="1">
    <source>
        <dbReference type="ARBA" id="ARBA00022603"/>
    </source>
</evidence>
<dbReference type="PANTHER" id="PTHR43542:SF1">
    <property type="entry name" value="METHYLTRANSFERASE"/>
    <property type="match status" value="1"/>
</dbReference>
<dbReference type="Proteomes" id="UP001301152">
    <property type="component" value="Unassembled WGS sequence"/>
</dbReference>
<organism evidence="3 4">
    <name type="scientific">Acetobacter thailandicus</name>
    <dbReference type="NCBI Taxonomy" id="1502842"/>
    <lineage>
        <taxon>Bacteria</taxon>
        <taxon>Pseudomonadati</taxon>
        <taxon>Pseudomonadota</taxon>
        <taxon>Alphaproteobacteria</taxon>
        <taxon>Acetobacterales</taxon>
        <taxon>Acetobacteraceae</taxon>
        <taxon>Acetobacter</taxon>
    </lineage>
</organism>
<dbReference type="PANTHER" id="PTHR43542">
    <property type="entry name" value="METHYLTRANSFERASE"/>
    <property type="match status" value="1"/>
</dbReference>
<dbReference type="EC" id="2.1.1.171" evidence="3"/>
<dbReference type="GO" id="GO:0052913">
    <property type="term" value="F:16S rRNA (guanine(966)-N(2))-methyltransferase activity"/>
    <property type="evidence" value="ECO:0007669"/>
    <property type="project" value="UniProtKB-EC"/>
</dbReference>
<dbReference type="InterPro" id="IPR004398">
    <property type="entry name" value="RNA_MeTrfase_RsmD"/>
</dbReference>
<dbReference type="RefSeq" id="WP_173559234.1">
    <property type="nucleotide sequence ID" value="NZ_JAPIUZ010000002.1"/>
</dbReference>
<dbReference type="NCBIfam" id="TIGR00095">
    <property type="entry name" value="16S rRNA (guanine(966)-N(2))-methyltransferase RsmD"/>
    <property type="match status" value="1"/>
</dbReference>
<dbReference type="PIRSF" id="PIRSF004553">
    <property type="entry name" value="CHP00095"/>
    <property type="match status" value="1"/>
</dbReference>
<dbReference type="SUPFAM" id="SSF53335">
    <property type="entry name" value="S-adenosyl-L-methionine-dependent methyltransferases"/>
    <property type="match status" value="1"/>
</dbReference>
<dbReference type="Pfam" id="PF03602">
    <property type="entry name" value="Cons_hypoth95"/>
    <property type="match status" value="1"/>
</dbReference>
<evidence type="ECO:0000256" key="2">
    <source>
        <dbReference type="ARBA" id="ARBA00022679"/>
    </source>
</evidence>
<evidence type="ECO:0000313" key="3">
    <source>
        <dbReference type="EMBL" id="MCX2563657.1"/>
    </source>
</evidence>
<name>A0ABT3QED8_9PROT</name>
<dbReference type="EMBL" id="JAPIUZ010000002">
    <property type="protein sequence ID" value="MCX2563657.1"/>
    <property type="molecule type" value="Genomic_DNA"/>
</dbReference>
<proteinExistence type="predicted"/>
<protein>
    <submittedName>
        <fullName evidence="3">16S rRNA (Guanine(966)-N(2))-methyltransferase RsmD</fullName>
        <ecNumber evidence="3">2.1.1.171</ecNumber>
    </submittedName>
</protein>
<dbReference type="Gene3D" id="3.40.50.150">
    <property type="entry name" value="Vaccinia Virus protein VP39"/>
    <property type="match status" value="1"/>
</dbReference>